<feature type="compositionally biased region" description="Polar residues" evidence="14">
    <location>
        <begin position="116"/>
        <end position="125"/>
    </location>
</feature>
<feature type="compositionally biased region" description="Low complexity" evidence="14">
    <location>
        <begin position="1"/>
        <end position="13"/>
    </location>
</feature>
<dbReference type="EMBL" id="BDGU01000450">
    <property type="protein sequence ID" value="GAW07453.1"/>
    <property type="molecule type" value="Genomic_DNA"/>
</dbReference>
<dbReference type="InterPro" id="IPR001128">
    <property type="entry name" value="Cyt_P450"/>
</dbReference>
<evidence type="ECO:0000256" key="12">
    <source>
        <dbReference type="ARBA" id="ARBA00023136"/>
    </source>
</evidence>
<keyword evidence="11" id="KW-0503">Monooxygenase</keyword>
<evidence type="ECO:0000256" key="9">
    <source>
        <dbReference type="ARBA" id="ARBA00023002"/>
    </source>
</evidence>
<sequence>MSGTAQSASSRSRNQNRKKVNEDAPYIGPAAPNTAGVKRQAADRAEGDSSRAKRKKVEPIHVVQSKLSDSENKISLVDFAKMPSPFVHRYLSTFDLIPVIRPLPNTVDEPPPPYSLSLNLQQPSRAPSPIPVTTPANRPRRDLHPKDQSRRRSSRLSDEDNFFQRTPILADVHDLHLIRRQVEDQNSLVSTYWAYGLFLLAQYFYREATSPLNALPGPPNSSWIYGNSKEIQDAETSVTQEKWVEEYGTTLAYKWFLSKRLYTVDTKALNHILMSGYDYQKPEALRKWSLRNIVGSGILVQEEDEHRRQRKVMNPAFGGAQIRELTEIFVDESLHLRDIWSSQMGTDNKPVRVEVQSWLSRMTLDVIGRAGFNYRFNALDSTEPDELSKAFSIIFGISSRFTFWNVLQGLFPLLRVVPSTSDSVKKEAQVTMERIGRDLLRQSKAHLAATGEKGDGWRARDLLSLLVRSNMSKDIPEHQRMSDEDVIAQVPTFLVAGHETTSTAVTWALYALTQNKEVQRRLREELIQVSTESPTMDMLNSLPYLDAVVRETLRVYSPVTGTLRVAMKDDVIPLGVPFTDKNGEVHSDIRVRKGDSFTIPVLAVNRSKALWGEDAREFKPERWLTPGGVPSTVSSIPGVWGNMLSFLGGAHACIGYRFSLVEMKALLFVLIRAFEFELAVSPEDIVGKTGIVRRTHLKSEPEKGSQLPLWVKPYVQS</sequence>
<dbReference type="InterPro" id="IPR002403">
    <property type="entry name" value="Cyt_P450_E_grp-IV"/>
</dbReference>
<protein>
    <submittedName>
        <fullName evidence="15">Cytochrome P450</fullName>
    </submittedName>
</protein>
<evidence type="ECO:0000313" key="15">
    <source>
        <dbReference type="EMBL" id="GAW07453.1"/>
    </source>
</evidence>
<evidence type="ECO:0000313" key="16">
    <source>
        <dbReference type="Proteomes" id="UP000188533"/>
    </source>
</evidence>
<keyword evidence="7 13" id="KW-0479">Metal-binding</keyword>
<feature type="binding site" description="axial binding residue" evidence="13">
    <location>
        <position position="653"/>
    </location>
    <ligand>
        <name>heme</name>
        <dbReference type="ChEBI" id="CHEBI:30413"/>
    </ligand>
    <ligandPart>
        <name>Fe</name>
        <dbReference type="ChEBI" id="CHEBI:18248"/>
    </ligandPart>
</feature>
<dbReference type="SUPFAM" id="SSF48264">
    <property type="entry name" value="Cytochrome P450"/>
    <property type="match status" value="1"/>
</dbReference>
<organism evidence="15 16">
    <name type="scientific">Lentinula edodes</name>
    <name type="common">Shiitake mushroom</name>
    <name type="synonym">Lentinus edodes</name>
    <dbReference type="NCBI Taxonomy" id="5353"/>
    <lineage>
        <taxon>Eukaryota</taxon>
        <taxon>Fungi</taxon>
        <taxon>Dikarya</taxon>
        <taxon>Basidiomycota</taxon>
        <taxon>Agaricomycotina</taxon>
        <taxon>Agaricomycetes</taxon>
        <taxon>Agaricomycetidae</taxon>
        <taxon>Agaricales</taxon>
        <taxon>Marasmiineae</taxon>
        <taxon>Omphalotaceae</taxon>
        <taxon>Lentinula</taxon>
    </lineage>
</organism>
<dbReference type="Proteomes" id="UP000188533">
    <property type="component" value="Unassembled WGS sequence"/>
</dbReference>
<accession>A0A1Q3EJS4</accession>
<comment type="pathway">
    <text evidence="3">Secondary metabolite biosynthesis; terpenoid biosynthesis.</text>
</comment>
<keyword evidence="6" id="KW-0812">Transmembrane</keyword>
<evidence type="ECO:0000256" key="14">
    <source>
        <dbReference type="SAM" id="MobiDB-lite"/>
    </source>
</evidence>
<dbReference type="Pfam" id="PF00067">
    <property type="entry name" value="p450"/>
    <property type="match status" value="1"/>
</dbReference>
<comment type="caution">
    <text evidence="15">The sequence shown here is derived from an EMBL/GenBank/DDBJ whole genome shotgun (WGS) entry which is preliminary data.</text>
</comment>
<dbReference type="GO" id="GO:0016020">
    <property type="term" value="C:membrane"/>
    <property type="evidence" value="ECO:0007669"/>
    <property type="project" value="UniProtKB-SubCell"/>
</dbReference>
<reference evidence="15 16" key="2">
    <citation type="submission" date="2017-02" db="EMBL/GenBank/DDBJ databases">
        <title>A genome survey and senescence transcriptome analysis in Lentinula edodes.</title>
        <authorList>
            <person name="Sakamoto Y."/>
            <person name="Nakade K."/>
            <person name="Sato S."/>
            <person name="Yoshida Y."/>
            <person name="Miyazaki K."/>
            <person name="Natsume S."/>
            <person name="Konno N."/>
        </authorList>
    </citation>
    <scope>NUCLEOTIDE SEQUENCE [LARGE SCALE GENOMIC DNA]</scope>
    <source>
        <strain evidence="15 16">NBRC 111202</strain>
    </source>
</reference>
<proteinExistence type="inferred from homology"/>
<evidence type="ECO:0000256" key="7">
    <source>
        <dbReference type="ARBA" id="ARBA00022723"/>
    </source>
</evidence>
<keyword evidence="10 13" id="KW-0408">Iron</keyword>
<evidence type="ECO:0000256" key="10">
    <source>
        <dbReference type="ARBA" id="ARBA00023004"/>
    </source>
</evidence>
<dbReference type="PANTHER" id="PTHR24305">
    <property type="entry name" value="CYTOCHROME P450"/>
    <property type="match status" value="1"/>
</dbReference>
<comment type="subcellular location">
    <subcellularLocation>
        <location evidence="2">Membrane</location>
    </subcellularLocation>
</comment>
<feature type="region of interest" description="Disordered" evidence="14">
    <location>
        <begin position="1"/>
        <end position="59"/>
    </location>
</feature>
<evidence type="ECO:0000256" key="2">
    <source>
        <dbReference type="ARBA" id="ARBA00004370"/>
    </source>
</evidence>
<dbReference type="PANTHER" id="PTHR24305:SF166">
    <property type="entry name" value="CYTOCHROME P450 12A4, MITOCHONDRIAL-RELATED"/>
    <property type="match status" value="1"/>
</dbReference>
<gene>
    <name evidence="15" type="ORF">LENED_009443</name>
</gene>
<dbReference type="GO" id="GO:0004497">
    <property type="term" value="F:monooxygenase activity"/>
    <property type="evidence" value="ECO:0007669"/>
    <property type="project" value="UniProtKB-KW"/>
</dbReference>
<dbReference type="CDD" id="cd11069">
    <property type="entry name" value="CYP_FUM15-like"/>
    <property type="match status" value="1"/>
</dbReference>
<feature type="compositionally biased region" description="Basic and acidic residues" evidence="14">
    <location>
        <begin position="139"/>
        <end position="158"/>
    </location>
</feature>
<evidence type="ECO:0000256" key="3">
    <source>
        <dbReference type="ARBA" id="ARBA00004721"/>
    </source>
</evidence>
<evidence type="ECO:0000256" key="6">
    <source>
        <dbReference type="ARBA" id="ARBA00022692"/>
    </source>
</evidence>
<evidence type="ECO:0000256" key="1">
    <source>
        <dbReference type="ARBA" id="ARBA00001971"/>
    </source>
</evidence>
<keyword evidence="12" id="KW-0472">Membrane</keyword>
<evidence type="ECO:0000256" key="5">
    <source>
        <dbReference type="ARBA" id="ARBA00022617"/>
    </source>
</evidence>
<dbReference type="InterPro" id="IPR036396">
    <property type="entry name" value="Cyt_P450_sf"/>
</dbReference>
<keyword evidence="16" id="KW-1185">Reference proteome</keyword>
<dbReference type="GO" id="GO:0005506">
    <property type="term" value="F:iron ion binding"/>
    <property type="evidence" value="ECO:0007669"/>
    <property type="project" value="InterPro"/>
</dbReference>
<comment type="similarity">
    <text evidence="4">Belongs to the cytochrome P450 family.</text>
</comment>
<dbReference type="GO" id="GO:0020037">
    <property type="term" value="F:heme binding"/>
    <property type="evidence" value="ECO:0007669"/>
    <property type="project" value="InterPro"/>
</dbReference>
<dbReference type="GO" id="GO:0016705">
    <property type="term" value="F:oxidoreductase activity, acting on paired donors, with incorporation or reduction of molecular oxygen"/>
    <property type="evidence" value="ECO:0007669"/>
    <property type="project" value="InterPro"/>
</dbReference>
<dbReference type="STRING" id="5353.A0A1Q3EJS4"/>
<dbReference type="PRINTS" id="PR00385">
    <property type="entry name" value="P450"/>
</dbReference>
<evidence type="ECO:0000256" key="8">
    <source>
        <dbReference type="ARBA" id="ARBA00022989"/>
    </source>
</evidence>
<evidence type="ECO:0000256" key="11">
    <source>
        <dbReference type="ARBA" id="ARBA00023033"/>
    </source>
</evidence>
<feature type="compositionally biased region" description="Basic and acidic residues" evidence="14">
    <location>
        <begin position="40"/>
        <end position="51"/>
    </location>
</feature>
<evidence type="ECO:0000256" key="13">
    <source>
        <dbReference type="PIRSR" id="PIRSR602403-1"/>
    </source>
</evidence>
<dbReference type="InterPro" id="IPR050121">
    <property type="entry name" value="Cytochrome_P450_monoxygenase"/>
</dbReference>
<keyword evidence="8" id="KW-1133">Transmembrane helix</keyword>
<dbReference type="PRINTS" id="PR00465">
    <property type="entry name" value="EP450IV"/>
</dbReference>
<keyword evidence="9" id="KW-0560">Oxidoreductase</keyword>
<reference evidence="15 16" key="1">
    <citation type="submission" date="2016-08" db="EMBL/GenBank/DDBJ databases">
        <authorList>
            <consortium name="Lentinula edodes genome sequencing consortium"/>
            <person name="Sakamoto Y."/>
            <person name="Nakade K."/>
            <person name="Sato S."/>
            <person name="Yoshida Y."/>
            <person name="Miyazaki K."/>
            <person name="Natsume S."/>
            <person name="Konno N."/>
        </authorList>
    </citation>
    <scope>NUCLEOTIDE SEQUENCE [LARGE SCALE GENOMIC DNA]</scope>
    <source>
        <strain evidence="15 16">NBRC 111202</strain>
    </source>
</reference>
<keyword evidence="5 13" id="KW-0349">Heme</keyword>
<comment type="cofactor">
    <cofactor evidence="1 13">
        <name>heme</name>
        <dbReference type="ChEBI" id="CHEBI:30413"/>
    </cofactor>
</comment>
<dbReference type="Gene3D" id="1.10.630.10">
    <property type="entry name" value="Cytochrome P450"/>
    <property type="match status" value="1"/>
</dbReference>
<name>A0A1Q3EJS4_LENED</name>
<dbReference type="AlphaFoldDB" id="A0A1Q3EJS4"/>
<evidence type="ECO:0000256" key="4">
    <source>
        <dbReference type="ARBA" id="ARBA00010617"/>
    </source>
</evidence>
<feature type="region of interest" description="Disordered" evidence="14">
    <location>
        <begin position="108"/>
        <end position="158"/>
    </location>
</feature>